<dbReference type="AlphaFoldDB" id="A0A3R7QK81"/>
<dbReference type="Proteomes" id="UP000283509">
    <property type="component" value="Unassembled WGS sequence"/>
</dbReference>
<protein>
    <submittedName>
        <fullName evidence="1">Uncharacterized protein</fullName>
    </submittedName>
</protein>
<evidence type="ECO:0000313" key="2">
    <source>
        <dbReference type="Proteomes" id="UP000283509"/>
    </source>
</evidence>
<accession>A0A3R7QK81</accession>
<keyword evidence="2" id="KW-1185">Reference proteome</keyword>
<proteinExistence type="predicted"/>
<dbReference type="OrthoDB" id="6338307at2759"/>
<organism evidence="1 2">
    <name type="scientific">Penaeus vannamei</name>
    <name type="common">Whiteleg shrimp</name>
    <name type="synonym">Litopenaeus vannamei</name>
    <dbReference type="NCBI Taxonomy" id="6689"/>
    <lineage>
        <taxon>Eukaryota</taxon>
        <taxon>Metazoa</taxon>
        <taxon>Ecdysozoa</taxon>
        <taxon>Arthropoda</taxon>
        <taxon>Crustacea</taxon>
        <taxon>Multicrustacea</taxon>
        <taxon>Malacostraca</taxon>
        <taxon>Eumalacostraca</taxon>
        <taxon>Eucarida</taxon>
        <taxon>Decapoda</taxon>
        <taxon>Dendrobranchiata</taxon>
        <taxon>Penaeoidea</taxon>
        <taxon>Penaeidae</taxon>
        <taxon>Penaeus</taxon>
    </lineage>
</organism>
<reference evidence="1 2" key="2">
    <citation type="submission" date="2019-01" db="EMBL/GenBank/DDBJ databases">
        <title>The decoding of complex shrimp genome reveals the adaptation for benthos swimmer, frequently molting mechanism and breeding impact on genome.</title>
        <authorList>
            <person name="Sun Y."/>
            <person name="Gao Y."/>
            <person name="Yu Y."/>
        </authorList>
    </citation>
    <scope>NUCLEOTIDE SEQUENCE [LARGE SCALE GENOMIC DNA]</scope>
    <source>
        <tissue evidence="1">Muscle</tissue>
    </source>
</reference>
<sequence>MVRELKGQSTVPSDVKMLRIVSLAVTLAVCVARPNQWDDQLGLFPADGGDSQPILPRAVANPTTPNQILDAVLEGAIAYMEALGWCGSKNVQNGESSLPFQVNSDGSSSENFSITKANVTGLCSLRRSKSASFNADQSVLSGSVVVENARANADYTVTFAGVGEAPAQTVSGQVVERVDKLFADIQINLDNLVPQNIASYTARSGHDLLESASNLDGNDMKDVHSAGFRKALREILEKTMASNVKVQINKSIQDMKNA</sequence>
<reference evidence="1 2" key="1">
    <citation type="submission" date="2018-04" db="EMBL/GenBank/DDBJ databases">
        <authorList>
            <person name="Zhang X."/>
            <person name="Yuan J."/>
            <person name="Li F."/>
            <person name="Xiang J."/>
        </authorList>
    </citation>
    <scope>NUCLEOTIDE SEQUENCE [LARGE SCALE GENOMIC DNA]</scope>
    <source>
        <tissue evidence="1">Muscle</tissue>
    </source>
</reference>
<dbReference type="EMBL" id="QCYY01002466">
    <property type="protein sequence ID" value="ROT70119.1"/>
    <property type="molecule type" value="Genomic_DNA"/>
</dbReference>
<name>A0A3R7QK81_PENVA</name>
<comment type="caution">
    <text evidence="1">The sequence shown here is derived from an EMBL/GenBank/DDBJ whole genome shotgun (WGS) entry which is preliminary data.</text>
</comment>
<evidence type="ECO:0000313" key="1">
    <source>
        <dbReference type="EMBL" id="ROT70119.1"/>
    </source>
</evidence>
<gene>
    <name evidence="1" type="ORF">C7M84_011619</name>
</gene>